<accession>A0ACC5YSN1</accession>
<reference evidence="1" key="1">
    <citation type="submission" date="2020-02" db="EMBL/GenBank/DDBJ databases">
        <title>Genome sequencing of the panga catfish, Pangasius djambal.</title>
        <authorList>
            <person name="Wen M."/>
            <person name="Zahm M."/>
            <person name="Roques C."/>
            <person name="Cabau C."/>
            <person name="Klopp C."/>
            <person name="Donnadieu C."/>
            <person name="Jouanno E."/>
            <person name="Avarre J.-C."/>
            <person name="Campet M."/>
            <person name="Ha T."/>
            <person name="Dugue R."/>
            <person name="Lampietro C."/>
            <person name="Louis A."/>
            <person name="Herpin A."/>
            <person name="Echchiki A."/>
            <person name="Berthelot C."/>
            <person name="Parey E."/>
            <person name="Roest-Crollius H."/>
            <person name="Braasch I."/>
            <person name="Postlethwait J.H."/>
            <person name="Bobe J."/>
            <person name="Montfort J."/>
            <person name="Bouchez O."/>
            <person name="Begum T."/>
            <person name="Schartl M."/>
            <person name="Gustiano R."/>
            <person name="Guiguen Y."/>
        </authorList>
    </citation>
    <scope>NUCLEOTIDE SEQUENCE</scope>
    <source>
        <strain evidence="1">Pdj_M5554</strain>
    </source>
</reference>
<evidence type="ECO:0000313" key="1">
    <source>
        <dbReference type="EMBL" id="MCJ8738041.1"/>
    </source>
</evidence>
<evidence type="ECO:0000313" key="2">
    <source>
        <dbReference type="Proteomes" id="UP000830395"/>
    </source>
</evidence>
<keyword evidence="2" id="KW-1185">Reference proteome</keyword>
<comment type="caution">
    <text evidence="1">The sequence shown here is derived from an EMBL/GenBank/DDBJ whole genome shotgun (WGS) entry which is preliminary data.</text>
</comment>
<sequence length="127" mass="13447">MDFSEQRDMQRQLHESAVGVAPRVPGDAVQSPPDATERKTFCPAEKKSGETDSNKVYGTFPSGAPVPPPVPAPHKDASGPFLPQTDKAMSQNNCPSSARQGAMVVLGTDGTASVQLNRVSGCQIHFL</sequence>
<gene>
    <name evidence="1" type="ORF">PDJAM_G00031020</name>
</gene>
<dbReference type="Proteomes" id="UP000830395">
    <property type="component" value="Chromosome 11"/>
</dbReference>
<organism evidence="1 2">
    <name type="scientific">Pangasius djambal</name>
    <dbReference type="NCBI Taxonomy" id="1691987"/>
    <lineage>
        <taxon>Eukaryota</taxon>
        <taxon>Metazoa</taxon>
        <taxon>Chordata</taxon>
        <taxon>Craniata</taxon>
        <taxon>Vertebrata</taxon>
        <taxon>Euteleostomi</taxon>
        <taxon>Actinopterygii</taxon>
        <taxon>Neopterygii</taxon>
        <taxon>Teleostei</taxon>
        <taxon>Ostariophysi</taxon>
        <taxon>Siluriformes</taxon>
        <taxon>Pangasiidae</taxon>
        <taxon>Pangasius</taxon>
    </lineage>
</organism>
<proteinExistence type="predicted"/>
<name>A0ACC5YSN1_9TELE</name>
<dbReference type="EMBL" id="CM040985">
    <property type="protein sequence ID" value="MCJ8738041.1"/>
    <property type="molecule type" value="Genomic_DNA"/>
</dbReference>
<protein>
    <submittedName>
        <fullName evidence="1">Uncharacterized protein</fullName>
    </submittedName>
</protein>